<dbReference type="FunFam" id="2.60.40.420:FF:000067">
    <property type="entry name" value="Cupredoxin superfamily protein"/>
    <property type="match status" value="1"/>
</dbReference>
<keyword evidence="8" id="KW-0186">Copper</keyword>
<sequence length="125" mass="14115">MLKVNYYYFFFIVFTASLSLSTTRGETHLVGDDEGWTQFPNFTYWAKGKSFHVGDTLVFSYAQELHNVVQVNGTSYEDCIMEPNLGVLQSGNDSITVAEVGQLWYICGVEDHCKNGQKLTIEVLP</sequence>
<name>A0A835LC32_9MAGN</name>
<evidence type="ECO:0000256" key="11">
    <source>
        <dbReference type="ARBA" id="ARBA00023180"/>
    </source>
</evidence>
<dbReference type="Gene3D" id="2.60.40.420">
    <property type="entry name" value="Cupredoxins - blue copper proteins"/>
    <property type="match status" value="1"/>
</dbReference>
<evidence type="ECO:0000256" key="5">
    <source>
        <dbReference type="ARBA" id="ARBA00022729"/>
    </source>
</evidence>
<evidence type="ECO:0000256" key="10">
    <source>
        <dbReference type="ARBA" id="ARBA00023157"/>
    </source>
</evidence>
<evidence type="ECO:0000256" key="8">
    <source>
        <dbReference type="ARBA" id="ARBA00023008"/>
    </source>
</evidence>
<evidence type="ECO:0000256" key="3">
    <source>
        <dbReference type="ARBA" id="ARBA00022692"/>
    </source>
</evidence>
<keyword evidence="3" id="KW-0812">Transmembrane</keyword>
<dbReference type="Proteomes" id="UP000631114">
    <property type="component" value="Unassembled WGS sequence"/>
</dbReference>
<dbReference type="CDD" id="cd04216">
    <property type="entry name" value="Phytocyanin"/>
    <property type="match status" value="1"/>
</dbReference>
<dbReference type="OrthoDB" id="687943at2759"/>
<dbReference type="InterPro" id="IPR003245">
    <property type="entry name" value="Phytocyanin_dom"/>
</dbReference>
<keyword evidence="2" id="KW-0813">Transport</keyword>
<feature type="signal peptide" evidence="12">
    <location>
        <begin position="1"/>
        <end position="25"/>
    </location>
</feature>
<keyword evidence="6" id="KW-0249">Electron transport</keyword>
<evidence type="ECO:0000256" key="12">
    <source>
        <dbReference type="SAM" id="SignalP"/>
    </source>
</evidence>
<dbReference type="AlphaFoldDB" id="A0A835LC32"/>
<dbReference type="GO" id="GO:0005886">
    <property type="term" value="C:plasma membrane"/>
    <property type="evidence" value="ECO:0007669"/>
    <property type="project" value="TreeGrafter"/>
</dbReference>
<evidence type="ECO:0000256" key="9">
    <source>
        <dbReference type="ARBA" id="ARBA00023136"/>
    </source>
</evidence>
<evidence type="ECO:0000256" key="4">
    <source>
        <dbReference type="ARBA" id="ARBA00022723"/>
    </source>
</evidence>
<dbReference type="PANTHER" id="PTHR33021:SF171">
    <property type="entry name" value="BLUE COPPER-BINDING PROTEIN-LIKE"/>
    <property type="match status" value="1"/>
</dbReference>
<keyword evidence="4" id="KW-0479">Metal-binding</keyword>
<evidence type="ECO:0000256" key="7">
    <source>
        <dbReference type="ARBA" id="ARBA00022989"/>
    </source>
</evidence>
<evidence type="ECO:0000256" key="1">
    <source>
        <dbReference type="ARBA" id="ARBA00004479"/>
    </source>
</evidence>
<dbReference type="PROSITE" id="PS51485">
    <property type="entry name" value="PHYTOCYANIN"/>
    <property type="match status" value="1"/>
</dbReference>
<feature type="domain" description="Phytocyanin" evidence="13">
    <location>
        <begin position="26"/>
        <end position="125"/>
    </location>
</feature>
<proteinExistence type="predicted"/>
<dbReference type="SUPFAM" id="SSF49503">
    <property type="entry name" value="Cupredoxins"/>
    <property type="match status" value="1"/>
</dbReference>
<keyword evidence="11" id="KW-0325">Glycoprotein</keyword>
<comment type="caution">
    <text evidence="14">The sequence shown here is derived from an EMBL/GenBank/DDBJ whole genome shotgun (WGS) entry which is preliminary data.</text>
</comment>
<keyword evidence="9" id="KW-0472">Membrane</keyword>
<dbReference type="Pfam" id="PF02298">
    <property type="entry name" value="Cu_bind_like"/>
    <property type="match status" value="1"/>
</dbReference>
<protein>
    <recommendedName>
        <fullName evidence="13">Phytocyanin domain-containing protein</fullName>
    </recommendedName>
</protein>
<evidence type="ECO:0000259" key="13">
    <source>
        <dbReference type="PROSITE" id="PS51485"/>
    </source>
</evidence>
<dbReference type="InterPro" id="IPR039391">
    <property type="entry name" value="Phytocyanin-like"/>
</dbReference>
<evidence type="ECO:0000313" key="14">
    <source>
        <dbReference type="EMBL" id="KAF9587017.1"/>
    </source>
</evidence>
<comment type="subcellular location">
    <subcellularLocation>
        <location evidence="1">Membrane</location>
        <topology evidence="1">Single-pass type I membrane protein</topology>
    </subcellularLocation>
</comment>
<keyword evidence="10" id="KW-1015">Disulfide bond</keyword>
<feature type="chain" id="PRO_5032753042" description="Phytocyanin domain-containing protein" evidence="12">
    <location>
        <begin position="26"/>
        <end position="125"/>
    </location>
</feature>
<keyword evidence="5 12" id="KW-0732">Signal</keyword>
<evidence type="ECO:0000256" key="6">
    <source>
        <dbReference type="ARBA" id="ARBA00022982"/>
    </source>
</evidence>
<gene>
    <name evidence="14" type="ORF">IFM89_039703</name>
</gene>
<dbReference type="GO" id="GO:0046872">
    <property type="term" value="F:metal ion binding"/>
    <property type="evidence" value="ECO:0007669"/>
    <property type="project" value="UniProtKB-KW"/>
</dbReference>
<dbReference type="InterPro" id="IPR008972">
    <property type="entry name" value="Cupredoxin"/>
</dbReference>
<organism evidence="14 15">
    <name type="scientific">Coptis chinensis</name>
    <dbReference type="NCBI Taxonomy" id="261450"/>
    <lineage>
        <taxon>Eukaryota</taxon>
        <taxon>Viridiplantae</taxon>
        <taxon>Streptophyta</taxon>
        <taxon>Embryophyta</taxon>
        <taxon>Tracheophyta</taxon>
        <taxon>Spermatophyta</taxon>
        <taxon>Magnoliopsida</taxon>
        <taxon>Ranunculales</taxon>
        <taxon>Ranunculaceae</taxon>
        <taxon>Coptidoideae</taxon>
        <taxon>Coptis</taxon>
    </lineage>
</organism>
<accession>A0A835LC32</accession>
<evidence type="ECO:0000313" key="15">
    <source>
        <dbReference type="Proteomes" id="UP000631114"/>
    </source>
</evidence>
<evidence type="ECO:0000256" key="2">
    <source>
        <dbReference type="ARBA" id="ARBA00022448"/>
    </source>
</evidence>
<dbReference type="PANTHER" id="PTHR33021">
    <property type="entry name" value="BLUE COPPER PROTEIN"/>
    <property type="match status" value="1"/>
</dbReference>
<reference evidence="14 15" key="1">
    <citation type="submission" date="2020-10" db="EMBL/GenBank/DDBJ databases">
        <title>The Coptis chinensis genome and diversification of protoberbering-type alkaloids.</title>
        <authorList>
            <person name="Wang B."/>
            <person name="Shu S."/>
            <person name="Song C."/>
            <person name="Liu Y."/>
        </authorList>
    </citation>
    <scope>NUCLEOTIDE SEQUENCE [LARGE SCALE GENOMIC DNA]</scope>
    <source>
        <strain evidence="14">HL-2020</strain>
        <tissue evidence="14">Leaf</tissue>
    </source>
</reference>
<keyword evidence="7" id="KW-1133">Transmembrane helix</keyword>
<dbReference type="GO" id="GO:0009055">
    <property type="term" value="F:electron transfer activity"/>
    <property type="evidence" value="ECO:0007669"/>
    <property type="project" value="InterPro"/>
</dbReference>
<dbReference type="GO" id="GO:0009610">
    <property type="term" value="P:response to symbiotic fungus"/>
    <property type="evidence" value="ECO:0007669"/>
    <property type="project" value="UniProtKB-ARBA"/>
</dbReference>
<keyword evidence="15" id="KW-1185">Reference proteome</keyword>
<dbReference type="EMBL" id="JADFTS010000056">
    <property type="protein sequence ID" value="KAF9587017.1"/>
    <property type="molecule type" value="Genomic_DNA"/>
</dbReference>